<dbReference type="EMBL" id="CP012159">
    <property type="protein sequence ID" value="AKT42039.1"/>
    <property type="molecule type" value="Genomic_DNA"/>
</dbReference>
<reference evidence="2 3" key="1">
    <citation type="submission" date="2015-07" db="EMBL/GenBank/DDBJ databases">
        <title>Genome analysis of myxobacterium Chondromyces crocatus Cm c5 reveals a high potential for natural compound synthesis and the genetic basis for the loss of fruiting body formation.</title>
        <authorList>
            <person name="Zaburannyi N."/>
            <person name="Bunk B."/>
            <person name="Maier J."/>
            <person name="Overmann J."/>
            <person name="Mueller R."/>
        </authorList>
    </citation>
    <scope>NUCLEOTIDE SEQUENCE [LARGE SCALE GENOMIC DNA]</scope>
    <source>
        <strain evidence="2 3">Cm c5</strain>
    </source>
</reference>
<evidence type="ECO:0000313" key="2">
    <source>
        <dbReference type="EMBL" id="AKT42039.1"/>
    </source>
</evidence>
<dbReference type="AlphaFoldDB" id="A0A0K1EME2"/>
<sequence>MTTTKKKVFGFVSGLALAASVFVGSFLTSTSALALSPCPAIPSYGYFNPGMAGMKCVDGDCAVRYACQIGPGTQIAHLTCAEWGTTCLMGAQCTVECP</sequence>
<evidence type="ECO:0000313" key="3">
    <source>
        <dbReference type="Proteomes" id="UP000067626"/>
    </source>
</evidence>
<dbReference type="RefSeq" id="WP_050433723.1">
    <property type="nucleotide sequence ID" value="NZ_CP012159.1"/>
</dbReference>
<dbReference type="Proteomes" id="UP000067626">
    <property type="component" value="Chromosome"/>
</dbReference>
<accession>A0A0K1EME2</accession>
<feature type="signal peptide" evidence="1">
    <location>
        <begin position="1"/>
        <end position="34"/>
    </location>
</feature>
<keyword evidence="3" id="KW-1185">Reference proteome</keyword>
<proteinExistence type="predicted"/>
<gene>
    <name evidence="2" type="ORF">CMC5_062620</name>
</gene>
<evidence type="ECO:0000256" key="1">
    <source>
        <dbReference type="SAM" id="SignalP"/>
    </source>
</evidence>
<name>A0A0K1EME2_CHOCO</name>
<feature type="chain" id="PRO_5005459697" evidence="1">
    <location>
        <begin position="35"/>
        <end position="98"/>
    </location>
</feature>
<organism evidence="2 3">
    <name type="scientific">Chondromyces crocatus</name>
    <dbReference type="NCBI Taxonomy" id="52"/>
    <lineage>
        <taxon>Bacteria</taxon>
        <taxon>Pseudomonadati</taxon>
        <taxon>Myxococcota</taxon>
        <taxon>Polyangia</taxon>
        <taxon>Polyangiales</taxon>
        <taxon>Polyangiaceae</taxon>
        <taxon>Chondromyces</taxon>
    </lineage>
</organism>
<protein>
    <submittedName>
        <fullName evidence="2">Uncharacterized protein</fullName>
    </submittedName>
</protein>
<keyword evidence="1" id="KW-0732">Signal</keyword>
<dbReference type="KEGG" id="ccro:CMC5_062620"/>